<evidence type="ECO:0000256" key="6">
    <source>
        <dbReference type="ARBA" id="ARBA00023002"/>
    </source>
</evidence>
<comment type="pathway">
    <text evidence="8">Amino-acid biosynthesis; L-histidine biosynthesis; L-histidine from 5-phospho-alpha-D-ribose 1-diphosphate: step 9/9.</text>
</comment>
<dbReference type="PIRSF" id="PIRSF000099">
    <property type="entry name" value="Histidinol_dh"/>
    <property type="match status" value="1"/>
</dbReference>
<feature type="binding site" evidence="8 11">
    <location>
        <position position="189"/>
    </location>
    <ligand>
        <name>NAD(+)</name>
        <dbReference type="ChEBI" id="CHEBI:57540"/>
    </ligand>
</feature>
<feature type="active site" description="Proton acceptor" evidence="8 10">
    <location>
        <position position="325"/>
    </location>
</feature>
<organism evidence="15 16">
    <name type="scientific">Thermotalea metallivorans</name>
    <dbReference type="NCBI Taxonomy" id="520762"/>
    <lineage>
        <taxon>Bacteria</taxon>
        <taxon>Bacillati</taxon>
        <taxon>Bacillota</taxon>
        <taxon>Clostridia</taxon>
        <taxon>Peptostreptococcales</taxon>
        <taxon>Thermotaleaceae</taxon>
        <taxon>Thermotalea</taxon>
    </lineage>
</organism>
<dbReference type="Proteomes" id="UP000070456">
    <property type="component" value="Unassembled WGS sequence"/>
</dbReference>
<dbReference type="GO" id="GO:0005829">
    <property type="term" value="C:cytosol"/>
    <property type="evidence" value="ECO:0007669"/>
    <property type="project" value="TreeGrafter"/>
</dbReference>
<dbReference type="GO" id="GO:0008270">
    <property type="term" value="F:zinc ion binding"/>
    <property type="evidence" value="ECO:0007669"/>
    <property type="project" value="UniProtKB-UniRule"/>
</dbReference>
<feature type="binding site" evidence="8 12">
    <location>
        <position position="418"/>
    </location>
    <ligand>
        <name>substrate</name>
    </ligand>
</feature>
<feature type="binding site" evidence="8 12">
    <location>
        <position position="235"/>
    </location>
    <ligand>
        <name>substrate</name>
    </ligand>
</feature>
<dbReference type="GO" id="GO:0000105">
    <property type="term" value="P:L-histidine biosynthetic process"/>
    <property type="evidence" value="ECO:0007669"/>
    <property type="project" value="UniProtKB-UniRule"/>
</dbReference>
<dbReference type="PRINTS" id="PR00083">
    <property type="entry name" value="HOLDHDRGNASE"/>
</dbReference>
<dbReference type="PROSITE" id="PS00611">
    <property type="entry name" value="HISOL_DEHYDROGENASE"/>
    <property type="match status" value="1"/>
</dbReference>
<comment type="function">
    <text evidence="1 8">Catalyzes the sequential NAD-dependent oxidations of L-histidinol to L-histidinaldehyde and then to L-histidine.</text>
</comment>
<feature type="binding site" evidence="8 13">
    <location>
        <position position="418"/>
    </location>
    <ligand>
        <name>Zn(2+)</name>
        <dbReference type="ChEBI" id="CHEBI:29105"/>
    </ligand>
</feature>
<feature type="binding site" evidence="8 11">
    <location>
        <position position="212"/>
    </location>
    <ligand>
        <name>NAD(+)</name>
        <dbReference type="ChEBI" id="CHEBI:57540"/>
    </ligand>
</feature>
<feature type="binding site" evidence="8 13">
    <location>
        <position position="260"/>
    </location>
    <ligand>
        <name>Zn(2+)</name>
        <dbReference type="ChEBI" id="CHEBI:29105"/>
    </ligand>
</feature>
<dbReference type="EMBL" id="LOEE01000019">
    <property type="protein sequence ID" value="KXG77212.1"/>
    <property type="molecule type" value="Genomic_DNA"/>
</dbReference>
<dbReference type="GO" id="GO:0004399">
    <property type="term" value="F:histidinol dehydrogenase activity"/>
    <property type="evidence" value="ECO:0007669"/>
    <property type="project" value="UniProtKB-UniRule"/>
</dbReference>
<evidence type="ECO:0000256" key="12">
    <source>
        <dbReference type="PIRSR" id="PIRSR000099-3"/>
    </source>
</evidence>
<feature type="binding site" evidence="8 12">
    <location>
        <position position="359"/>
    </location>
    <ligand>
        <name>substrate</name>
    </ligand>
</feature>
<feature type="binding site" evidence="8 13">
    <location>
        <position position="359"/>
    </location>
    <ligand>
        <name>Zn(2+)</name>
        <dbReference type="ChEBI" id="CHEBI:29105"/>
    </ligand>
</feature>
<sequence length="428" mass="46925">MKIISADLNEIDGILDQYLKRQGEVISSADEVVEEILYDVQKKGDEALKAYTAKFDGVQLDCIQVLSGEIEEAVNFVEKEFLEILEEAKKNILDYHMRQKQNSWMTHKDDGIILGQMVTPIERVGIYVPGGKAAYPSSVLMNAIPAQVAGVPSIAMVTPPGKDGKIHPYILAAAYVCGITEIYKVGGAQSIGALAFGTQTIPPVCKIVGPGNMYVARAKRKVFGMVDIDMIAGPSEICIVADEDADPRFVAADLLSQGEHDEEASSILITTSVALGKKVMEEISRQMACLDRRDIMKKSIEDRGLIFIVSDMDAAIQLANKIAPEHLEIMAENPFLMLPKIKNAGAIFLGNYTPEPLGDYFAGPNHTLPTQGTARFSSPLGVDDFMKKSSIIYYHKNALEKVQEKVIYFAEKEGLTAHANSIKVRVER</sequence>
<keyword evidence="8" id="KW-0028">Amino-acid biosynthesis</keyword>
<accession>A0A140L9I7</accession>
<dbReference type="GO" id="GO:0051287">
    <property type="term" value="F:NAD binding"/>
    <property type="evidence" value="ECO:0007669"/>
    <property type="project" value="InterPro"/>
</dbReference>
<evidence type="ECO:0000256" key="13">
    <source>
        <dbReference type="PIRSR" id="PIRSR000099-4"/>
    </source>
</evidence>
<evidence type="ECO:0000256" key="8">
    <source>
        <dbReference type="HAMAP-Rule" id="MF_01024"/>
    </source>
</evidence>
<dbReference type="FunFam" id="3.40.50.1980:FF:000026">
    <property type="entry name" value="Histidinol dehydrogenase"/>
    <property type="match status" value="1"/>
</dbReference>
<dbReference type="HAMAP" id="MF_01024">
    <property type="entry name" value="HisD"/>
    <property type="match status" value="1"/>
</dbReference>
<protein>
    <recommendedName>
        <fullName evidence="3 8">Histidinol dehydrogenase</fullName>
        <shortName evidence="8">HDH</shortName>
        <ecNumber evidence="3 8">1.1.1.23</ecNumber>
    </recommendedName>
</protein>
<evidence type="ECO:0000313" key="16">
    <source>
        <dbReference type="Proteomes" id="UP000070456"/>
    </source>
</evidence>
<feature type="binding site" evidence="8 11">
    <location>
        <position position="127"/>
    </location>
    <ligand>
        <name>NAD(+)</name>
        <dbReference type="ChEBI" id="CHEBI:57540"/>
    </ligand>
</feature>
<dbReference type="CDD" id="cd06572">
    <property type="entry name" value="Histidinol_dh"/>
    <property type="match status" value="1"/>
</dbReference>
<comment type="cofactor">
    <cofactor evidence="8 13">
        <name>Zn(2+)</name>
        <dbReference type="ChEBI" id="CHEBI:29105"/>
    </cofactor>
    <text evidence="8 13">Binds 1 zinc ion per subunit.</text>
</comment>
<dbReference type="NCBIfam" id="TIGR00069">
    <property type="entry name" value="hisD"/>
    <property type="match status" value="1"/>
</dbReference>
<evidence type="ECO:0000256" key="4">
    <source>
        <dbReference type="ARBA" id="ARBA00022723"/>
    </source>
</evidence>
<dbReference type="PATRIC" id="fig|520762.4.peg.828"/>
<feature type="active site" description="Proton acceptor" evidence="8 10">
    <location>
        <position position="326"/>
    </location>
</feature>
<dbReference type="InterPro" id="IPR001692">
    <property type="entry name" value="Histidinol_DH_CS"/>
</dbReference>
<dbReference type="STRING" id="520762.AN619_07420"/>
<keyword evidence="8 11" id="KW-0520">NAD</keyword>
<keyword evidence="5 8" id="KW-0862">Zinc</keyword>
<comment type="caution">
    <text evidence="15">The sequence shown here is derived from an EMBL/GenBank/DDBJ whole genome shotgun (WGS) entry which is preliminary data.</text>
</comment>
<dbReference type="SUPFAM" id="SSF53720">
    <property type="entry name" value="ALDH-like"/>
    <property type="match status" value="1"/>
</dbReference>
<dbReference type="UniPathway" id="UPA00031">
    <property type="reaction ID" value="UER00014"/>
</dbReference>
<evidence type="ECO:0000256" key="2">
    <source>
        <dbReference type="ARBA" id="ARBA00010178"/>
    </source>
</evidence>
<dbReference type="FunFam" id="3.40.50.1980:FF:000001">
    <property type="entry name" value="Histidinol dehydrogenase"/>
    <property type="match status" value="1"/>
</dbReference>
<evidence type="ECO:0000256" key="5">
    <source>
        <dbReference type="ARBA" id="ARBA00022833"/>
    </source>
</evidence>
<keyword evidence="6 8" id="KW-0560">Oxidoreductase</keyword>
<evidence type="ECO:0000256" key="3">
    <source>
        <dbReference type="ARBA" id="ARBA00012965"/>
    </source>
</evidence>
<keyword evidence="4 8" id="KW-0479">Metal-binding</keyword>
<gene>
    <name evidence="8 15" type="primary">hisD</name>
    <name evidence="15" type="ORF">AN619_07420</name>
</gene>
<dbReference type="Gene3D" id="3.40.50.1980">
    <property type="entry name" value="Nitrogenase molybdenum iron protein domain"/>
    <property type="match status" value="2"/>
</dbReference>
<keyword evidence="16" id="KW-1185">Reference proteome</keyword>
<evidence type="ECO:0000256" key="9">
    <source>
        <dbReference type="PIRNR" id="PIRNR000099"/>
    </source>
</evidence>
<name>A0A140L9I7_9FIRM</name>
<proteinExistence type="inferred from homology"/>
<evidence type="ECO:0000256" key="10">
    <source>
        <dbReference type="PIRSR" id="PIRSR000099-1"/>
    </source>
</evidence>
<dbReference type="EC" id="1.1.1.23" evidence="3 8"/>
<dbReference type="PANTHER" id="PTHR21256:SF2">
    <property type="entry name" value="HISTIDINE BIOSYNTHESIS TRIFUNCTIONAL PROTEIN"/>
    <property type="match status" value="1"/>
</dbReference>
<dbReference type="InterPro" id="IPR022695">
    <property type="entry name" value="Histidinol_DH_monofunct"/>
</dbReference>
<evidence type="ECO:0000313" key="15">
    <source>
        <dbReference type="EMBL" id="KXG77212.1"/>
    </source>
</evidence>
<feature type="binding site" evidence="8 12">
    <location>
        <position position="413"/>
    </location>
    <ligand>
        <name>substrate</name>
    </ligand>
</feature>
<feature type="binding site" evidence="8 12">
    <location>
        <position position="326"/>
    </location>
    <ligand>
        <name>substrate</name>
    </ligand>
</feature>
<dbReference type="OrthoDB" id="9805269at2"/>
<feature type="binding site" evidence="8 12">
    <location>
        <position position="257"/>
    </location>
    <ligand>
        <name>substrate</name>
    </ligand>
</feature>
<dbReference type="RefSeq" id="WP_068555113.1">
    <property type="nucleotide sequence ID" value="NZ_LOEE01000019.1"/>
</dbReference>
<comment type="similarity">
    <text evidence="2 8 9 14">Belongs to the histidinol dehydrogenase family.</text>
</comment>
<reference evidence="15 16" key="1">
    <citation type="submission" date="2015-12" db="EMBL/GenBank/DDBJ databases">
        <title>Draft genome sequence of the thermoanaerobe Thermotalea metallivorans, an isolate from the runoff channel of the Great Artesian Basin, Australia.</title>
        <authorList>
            <person name="Patel B.K."/>
        </authorList>
    </citation>
    <scope>NUCLEOTIDE SEQUENCE [LARGE SCALE GENOMIC DNA]</scope>
    <source>
        <strain evidence="15 16">B2-1</strain>
    </source>
</reference>
<dbReference type="PANTHER" id="PTHR21256">
    <property type="entry name" value="HISTIDINOL DEHYDROGENASE HDH"/>
    <property type="match status" value="1"/>
</dbReference>
<dbReference type="Pfam" id="PF00815">
    <property type="entry name" value="Histidinol_dh"/>
    <property type="match status" value="1"/>
</dbReference>
<comment type="catalytic activity">
    <reaction evidence="7 8">
        <text>L-histidinol + 2 NAD(+) + H2O = L-histidine + 2 NADH + 3 H(+)</text>
        <dbReference type="Rhea" id="RHEA:20641"/>
        <dbReference type="ChEBI" id="CHEBI:15377"/>
        <dbReference type="ChEBI" id="CHEBI:15378"/>
        <dbReference type="ChEBI" id="CHEBI:57540"/>
        <dbReference type="ChEBI" id="CHEBI:57595"/>
        <dbReference type="ChEBI" id="CHEBI:57699"/>
        <dbReference type="ChEBI" id="CHEBI:57945"/>
        <dbReference type="EC" id="1.1.1.23"/>
    </reaction>
</comment>
<dbReference type="Gene3D" id="1.20.5.1300">
    <property type="match status" value="1"/>
</dbReference>
<dbReference type="InterPro" id="IPR016161">
    <property type="entry name" value="Ald_DH/histidinol_DH"/>
</dbReference>
<dbReference type="InterPro" id="IPR012131">
    <property type="entry name" value="Hstdl_DH"/>
</dbReference>
<evidence type="ECO:0000256" key="7">
    <source>
        <dbReference type="ARBA" id="ARBA00049489"/>
    </source>
</evidence>
<evidence type="ECO:0000256" key="11">
    <source>
        <dbReference type="PIRSR" id="PIRSR000099-2"/>
    </source>
</evidence>
<keyword evidence="8" id="KW-0368">Histidine biosynthesis</keyword>
<dbReference type="AlphaFoldDB" id="A0A140L9I7"/>
<feature type="binding site" evidence="8 13">
    <location>
        <position position="257"/>
    </location>
    <ligand>
        <name>Zn(2+)</name>
        <dbReference type="ChEBI" id="CHEBI:29105"/>
    </ligand>
</feature>
<feature type="binding site" evidence="8 12">
    <location>
        <position position="260"/>
    </location>
    <ligand>
        <name>substrate</name>
    </ligand>
</feature>
<evidence type="ECO:0000256" key="14">
    <source>
        <dbReference type="RuleBase" id="RU004175"/>
    </source>
</evidence>
<evidence type="ECO:0000256" key="1">
    <source>
        <dbReference type="ARBA" id="ARBA00003850"/>
    </source>
</evidence>